<name>A0AAU8DRX0_9ACTN</name>
<sequence length="110" mass="11787">MPTRTVAAPASYLASGTWPTGKLVNDAPPGAVVAQHVARRLKAELEGQKITNRDLGRRANIAHTTIGRALSGETYLDVPALAAIEQALGLQLWPDREKVDEVGTNLPPKR</sequence>
<dbReference type="AlphaFoldDB" id="A0AAU8DRX0"/>
<feature type="domain" description="HTH cro/C1-type" evidence="1">
    <location>
        <begin position="41"/>
        <end position="96"/>
    </location>
</feature>
<organism evidence="2">
    <name type="scientific">Nakamurella sp. A5-74</name>
    <dbReference type="NCBI Taxonomy" id="3158264"/>
    <lineage>
        <taxon>Bacteria</taxon>
        <taxon>Bacillati</taxon>
        <taxon>Actinomycetota</taxon>
        <taxon>Actinomycetes</taxon>
        <taxon>Nakamurellales</taxon>
        <taxon>Nakamurellaceae</taxon>
        <taxon>Nakamurella</taxon>
    </lineage>
</organism>
<dbReference type="InterPro" id="IPR010982">
    <property type="entry name" value="Lambda_DNA-bd_dom_sf"/>
</dbReference>
<proteinExistence type="predicted"/>
<gene>
    <name evidence="2" type="ORF">ABLG96_01765</name>
</gene>
<reference evidence="2" key="1">
    <citation type="submission" date="2024-05" db="EMBL/GenBank/DDBJ databases">
        <authorList>
            <person name="Cai S.Y."/>
            <person name="Jin L.M."/>
            <person name="Li H.R."/>
        </authorList>
    </citation>
    <scope>NUCLEOTIDE SEQUENCE</scope>
    <source>
        <strain evidence="2">A5-74</strain>
    </source>
</reference>
<accession>A0AAU8DRX0</accession>
<dbReference type="EMBL" id="CP159218">
    <property type="protein sequence ID" value="XCG64098.1"/>
    <property type="molecule type" value="Genomic_DNA"/>
</dbReference>
<protein>
    <submittedName>
        <fullName evidence="2">Helix-turn-helix transcriptional regulator</fullName>
    </submittedName>
</protein>
<dbReference type="SUPFAM" id="SSF47413">
    <property type="entry name" value="lambda repressor-like DNA-binding domains"/>
    <property type="match status" value="1"/>
</dbReference>
<dbReference type="PROSITE" id="PS50943">
    <property type="entry name" value="HTH_CROC1"/>
    <property type="match status" value="1"/>
</dbReference>
<evidence type="ECO:0000259" key="1">
    <source>
        <dbReference type="PROSITE" id="PS50943"/>
    </source>
</evidence>
<dbReference type="Gene3D" id="1.10.260.40">
    <property type="entry name" value="lambda repressor-like DNA-binding domains"/>
    <property type="match status" value="1"/>
</dbReference>
<dbReference type="Pfam" id="PF01381">
    <property type="entry name" value="HTH_3"/>
    <property type="match status" value="1"/>
</dbReference>
<dbReference type="RefSeq" id="WP_353649712.1">
    <property type="nucleotide sequence ID" value="NZ_CP159218.1"/>
</dbReference>
<evidence type="ECO:0000313" key="2">
    <source>
        <dbReference type="EMBL" id="XCG64098.1"/>
    </source>
</evidence>
<dbReference type="InterPro" id="IPR001387">
    <property type="entry name" value="Cro/C1-type_HTH"/>
</dbReference>
<dbReference type="GO" id="GO:0003677">
    <property type="term" value="F:DNA binding"/>
    <property type="evidence" value="ECO:0007669"/>
    <property type="project" value="InterPro"/>
</dbReference>